<sequence length="60" mass="6623">MEQAVAESYEISEADSTVKAFVAYIESETAYYGYTLSGTGEVYDQQIEAQRSAVSSLKEK</sequence>
<dbReference type="AlphaFoldDB" id="A0A9D1HEX5"/>
<comment type="caution">
    <text evidence="1">The sequence shown here is derived from an EMBL/GenBank/DDBJ whole genome shotgun (WGS) entry which is preliminary data.</text>
</comment>
<name>A0A9D1HEX5_9FIRM</name>
<gene>
    <name evidence="1" type="ORF">IAB63_02250</name>
</gene>
<dbReference type="EMBL" id="DVLT01000014">
    <property type="protein sequence ID" value="HIU02056.1"/>
    <property type="molecule type" value="Genomic_DNA"/>
</dbReference>
<evidence type="ECO:0000313" key="2">
    <source>
        <dbReference type="Proteomes" id="UP000824164"/>
    </source>
</evidence>
<reference evidence="1" key="1">
    <citation type="submission" date="2020-10" db="EMBL/GenBank/DDBJ databases">
        <authorList>
            <person name="Gilroy R."/>
        </authorList>
    </citation>
    <scope>NUCLEOTIDE SEQUENCE</scope>
    <source>
        <strain evidence="1">CHK187-14744</strain>
    </source>
</reference>
<dbReference type="Proteomes" id="UP000824164">
    <property type="component" value="Unassembled WGS sequence"/>
</dbReference>
<protein>
    <submittedName>
        <fullName evidence="1">Uncharacterized protein</fullName>
    </submittedName>
</protein>
<evidence type="ECO:0000313" key="1">
    <source>
        <dbReference type="EMBL" id="HIU02056.1"/>
    </source>
</evidence>
<accession>A0A9D1HEX5</accession>
<reference evidence="1" key="2">
    <citation type="journal article" date="2021" name="PeerJ">
        <title>Extensive microbial diversity within the chicken gut microbiome revealed by metagenomics and culture.</title>
        <authorList>
            <person name="Gilroy R."/>
            <person name="Ravi A."/>
            <person name="Getino M."/>
            <person name="Pursley I."/>
            <person name="Horton D.L."/>
            <person name="Alikhan N.F."/>
            <person name="Baker D."/>
            <person name="Gharbi K."/>
            <person name="Hall N."/>
            <person name="Watson M."/>
            <person name="Adriaenssens E.M."/>
            <person name="Foster-Nyarko E."/>
            <person name="Jarju S."/>
            <person name="Secka A."/>
            <person name="Antonio M."/>
            <person name="Oren A."/>
            <person name="Chaudhuri R.R."/>
            <person name="La Ragione R."/>
            <person name="Hildebrand F."/>
            <person name="Pallen M.J."/>
        </authorList>
    </citation>
    <scope>NUCLEOTIDE SEQUENCE</scope>
    <source>
        <strain evidence="1">CHK187-14744</strain>
    </source>
</reference>
<proteinExistence type="predicted"/>
<organism evidence="1 2">
    <name type="scientific">Candidatus Onthocola gallistercoris</name>
    <dbReference type="NCBI Taxonomy" id="2840876"/>
    <lineage>
        <taxon>Bacteria</taxon>
        <taxon>Bacillati</taxon>
        <taxon>Bacillota</taxon>
        <taxon>Bacilli</taxon>
        <taxon>Candidatus Onthocola</taxon>
    </lineage>
</organism>